<evidence type="ECO:0000313" key="2">
    <source>
        <dbReference type="EMBL" id="MFF3666781.1"/>
    </source>
</evidence>
<protein>
    <submittedName>
        <fullName evidence="2">Peptidoglycan DD-metalloendopeptidase family protein</fullName>
    </submittedName>
</protein>
<dbReference type="Proteomes" id="UP001602013">
    <property type="component" value="Unassembled WGS sequence"/>
</dbReference>
<dbReference type="EMBL" id="JBIASD010000008">
    <property type="protein sequence ID" value="MFF3666781.1"/>
    <property type="molecule type" value="Genomic_DNA"/>
</dbReference>
<dbReference type="RefSeq" id="WP_387411466.1">
    <property type="nucleotide sequence ID" value="NZ_JBIASD010000008.1"/>
</dbReference>
<name>A0ABW6SP86_9ACTN</name>
<accession>A0ABW6SP86</accession>
<gene>
    <name evidence="2" type="ORF">ACFYXI_14380</name>
</gene>
<evidence type="ECO:0000313" key="3">
    <source>
        <dbReference type="Proteomes" id="UP001602013"/>
    </source>
</evidence>
<dbReference type="Pfam" id="PF01551">
    <property type="entry name" value="Peptidase_M23"/>
    <property type="match status" value="1"/>
</dbReference>
<comment type="caution">
    <text evidence="2">The sequence shown here is derived from an EMBL/GenBank/DDBJ whole genome shotgun (WGS) entry which is preliminary data.</text>
</comment>
<dbReference type="SUPFAM" id="SSF51261">
    <property type="entry name" value="Duplicated hybrid motif"/>
    <property type="match status" value="1"/>
</dbReference>
<keyword evidence="3" id="KW-1185">Reference proteome</keyword>
<reference evidence="2 3" key="1">
    <citation type="submission" date="2024-10" db="EMBL/GenBank/DDBJ databases">
        <title>The Natural Products Discovery Center: Release of the First 8490 Sequenced Strains for Exploring Actinobacteria Biosynthetic Diversity.</title>
        <authorList>
            <person name="Kalkreuter E."/>
            <person name="Kautsar S.A."/>
            <person name="Yang D."/>
            <person name="Bader C.D."/>
            <person name="Teijaro C.N."/>
            <person name="Fluegel L."/>
            <person name="Davis C.M."/>
            <person name="Simpson J.R."/>
            <person name="Lauterbach L."/>
            <person name="Steele A.D."/>
            <person name="Gui C."/>
            <person name="Meng S."/>
            <person name="Li G."/>
            <person name="Viehrig K."/>
            <person name="Ye F."/>
            <person name="Su P."/>
            <person name="Kiefer A.F."/>
            <person name="Nichols A."/>
            <person name="Cepeda A.J."/>
            <person name="Yan W."/>
            <person name="Fan B."/>
            <person name="Jiang Y."/>
            <person name="Adhikari A."/>
            <person name="Zheng C.-J."/>
            <person name="Schuster L."/>
            <person name="Cowan T.M."/>
            <person name="Smanski M.J."/>
            <person name="Chevrette M.G."/>
            <person name="De Carvalho L.P.S."/>
            <person name="Shen B."/>
        </authorList>
    </citation>
    <scope>NUCLEOTIDE SEQUENCE [LARGE SCALE GENOMIC DNA]</scope>
    <source>
        <strain evidence="2 3">NPDC002173</strain>
    </source>
</reference>
<dbReference type="InterPro" id="IPR016047">
    <property type="entry name" value="M23ase_b-sheet_dom"/>
</dbReference>
<feature type="domain" description="M23ase beta-sheet core" evidence="1">
    <location>
        <begin position="1"/>
        <end position="90"/>
    </location>
</feature>
<proteinExistence type="predicted"/>
<dbReference type="CDD" id="cd12797">
    <property type="entry name" value="M23_peptidase"/>
    <property type="match status" value="1"/>
</dbReference>
<dbReference type="InterPro" id="IPR011055">
    <property type="entry name" value="Dup_hybrid_motif"/>
</dbReference>
<organism evidence="2 3">
    <name type="scientific">Microtetraspora malaysiensis</name>
    <dbReference type="NCBI Taxonomy" id="161358"/>
    <lineage>
        <taxon>Bacteria</taxon>
        <taxon>Bacillati</taxon>
        <taxon>Actinomycetota</taxon>
        <taxon>Actinomycetes</taxon>
        <taxon>Streptosporangiales</taxon>
        <taxon>Streptosporangiaceae</taxon>
        <taxon>Microtetraspora</taxon>
    </lineage>
</organism>
<sequence>MDIQALPGETVRSAGPGVVGYAGELAGRGVVTVIHPDGLRTTYLPVRASVRPGQAVEGGTPLGVAENLPGHCPVPCLHWGLLRGSAYLDPLLLLGLGQVRLLPTADRAAA</sequence>
<dbReference type="Gene3D" id="2.70.70.10">
    <property type="entry name" value="Glucose Permease (Domain IIA)"/>
    <property type="match status" value="1"/>
</dbReference>
<evidence type="ECO:0000259" key="1">
    <source>
        <dbReference type="Pfam" id="PF01551"/>
    </source>
</evidence>